<keyword evidence="1" id="KW-0808">Transferase</keyword>
<dbReference type="PROSITE" id="PS00101">
    <property type="entry name" value="HEXAPEP_TRANSFERASES"/>
    <property type="match status" value="1"/>
</dbReference>
<dbReference type="EMBL" id="JAGYPN010000002">
    <property type="protein sequence ID" value="MBS4223347.1"/>
    <property type="molecule type" value="Genomic_DNA"/>
</dbReference>
<dbReference type="InterPro" id="IPR011004">
    <property type="entry name" value="Trimer_LpxA-like_sf"/>
</dbReference>
<dbReference type="SUPFAM" id="SSF51161">
    <property type="entry name" value="Trimeric LpxA-like enzymes"/>
    <property type="match status" value="1"/>
</dbReference>
<dbReference type="GO" id="GO:0016740">
    <property type="term" value="F:transferase activity"/>
    <property type="evidence" value="ECO:0007669"/>
    <property type="project" value="UniProtKB-KW"/>
</dbReference>
<name>A0A942Z5G8_9BACI</name>
<proteinExistence type="predicted"/>
<gene>
    <name evidence="3" type="ORF">KHA91_11395</name>
</gene>
<keyword evidence="4" id="KW-1185">Reference proteome</keyword>
<dbReference type="RefSeq" id="WP_213098366.1">
    <property type="nucleotide sequence ID" value="NZ_JAGYPN010000002.1"/>
</dbReference>
<protein>
    <submittedName>
        <fullName evidence="3">CatB-related O-acetyltransferase</fullName>
    </submittedName>
</protein>
<evidence type="ECO:0000313" key="4">
    <source>
        <dbReference type="Proteomes" id="UP000676456"/>
    </source>
</evidence>
<dbReference type="Proteomes" id="UP000676456">
    <property type="component" value="Unassembled WGS sequence"/>
</dbReference>
<dbReference type="PANTHER" id="PTHR23416">
    <property type="entry name" value="SIALIC ACID SYNTHASE-RELATED"/>
    <property type="match status" value="1"/>
</dbReference>
<keyword evidence="2" id="KW-0677">Repeat</keyword>
<dbReference type="PANTHER" id="PTHR23416:SF78">
    <property type="entry name" value="LIPOPOLYSACCHARIDE BIOSYNTHESIS O-ACETYL TRANSFERASE WBBJ-RELATED"/>
    <property type="match status" value="1"/>
</dbReference>
<sequence length="169" mass="18716">MSFWKKILYLCGLIIDRFGRVKYKMLLVYKTQLINRNGSNALFIGPTTSIKNSKNIFIGENSYINGGFLIAGNKSSIIIGKSCLISFNVHIRTDMHNYINWSYPIIDQGHSEKDIIIEDDVWIGFGAQIMPGVKIGTGAVVGAGSIVTKDIPQYAVVAGVPAKVIKYRE</sequence>
<dbReference type="Pfam" id="PF00132">
    <property type="entry name" value="Hexapep"/>
    <property type="match status" value="1"/>
</dbReference>
<evidence type="ECO:0000313" key="3">
    <source>
        <dbReference type="EMBL" id="MBS4223347.1"/>
    </source>
</evidence>
<evidence type="ECO:0000256" key="2">
    <source>
        <dbReference type="ARBA" id="ARBA00022737"/>
    </source>
</evidence>
<accession>A0A942Z5G8</accession>
<dbReference type="AlphaFoldDB" id="A0A942Z5G8"/>
<organism evidence="3 4">
    <name type="scientific">Lederbergia citrea</name>
    <dbReference type="NCBI Taxonomy" id="2833581"/>
    <lineage>
        <taxon>Bacteria</taxon>
        <taxon>Bacillati</taxon>
        <taxon>Bacillota</taxon>
        <taxon>Bacilli</taxon>
        <taxon>Bacillales</taxon>
        <taxon>Bacillaceae</taxon>
        <taxon>Lederbergia</taxon>
    </lineage>
</organism>
<reference evidence="3 4" key="1">
    <citation type="submission" date="2021-05" db="EMBL/GenBank/DDBJ databases">
        <title>Novel Bacillus species.</title>
        <authorList>
            <person name="Liu G."/>
        </authorList>
    </citation>
    <scope>NUCLEOTIDE SEQUENCE [LARGE SCALE GENOMIC DNA]</scope>
    <source>
        <strain evidence="3 4">FJAT-49682</strain>
    </source>
</reference>
<dbReference type="InterPro" id="IPR018357">
    <property type="entry name" value="Hexapep_transf_CS"/>
</dbReference>
<dbReference type="Gene3D" id="2.160.10.10">
    <property type="entry name" value="Hexapeptide repeat proteins"/>
    <property type="match status" value="1"/>
</dbReference>
<dbReference type="InterPro" id="IPR001451">
    <property type="entry name" value="Hexapep"/>
</dbReference>
<evidence type="ECO:0000256" key="1">
    <source>
        <dbReference type="ARBA" id="ARBA00022679"/>
    </source>
</evidence>
<dbReference type="InterPro" id="IPR051159">
    <property type="entry name" value="Hexapeptide_acetyltransf"/>
</dbReference>
<comment type="caution">
    <text evidence="3">The sequence shown here is derived from an EMBL/GenBank/DDBJ whole genome shotgun (WGS) entry which is preliminary data.</text>
</comment>
<dbReference type="CDD" id="cd03349">
    <property type="entry name" value="LbH_XAT"/>
    <property type="match status" value="1"/>
</dbReference>